<name>A0AAE3ENV1_9FLAO</name>
<protein>
    <recommendedName>
        <fullName evidence="3">Outer membrane protein beta-barrel domain-containing protein</fullName>
    </recommendedName>
</protein>
<dbReference type="AlphaFoldDB" id="A0AAE3ENV1"/>
<dbReference type="Proteomes" id="UP001199795">
    <property type="component" value="Unassembled WGS sequence"/>
</dbReference>
<dbReference type="EMBL" id="JAKKDU010000008">
    <property type="protein sequence ID" value="MCF7568308.1"/>
    <property type="molecule type" value="Genomic_DNA"/>
</dbReference>
<evidence type="ECO:0000313" key="1">
    <source>
        <dbReference type="EMBL" id="MCF7568308.1"/>
    </source>
</evidence>
<dbReference type="RefSeq" id="WP_237239654.1">
    <property type="nucleotide sequence ID" value="NZ_JAKKDU010000008.1"/>
</dbReference>
<proteinExistence type="predicted"/>
<comment type="caution">
    <text evidence="1">The sequence shown here is derived from an EMBL/GenBank/DDBJ whole genome shotgun (WGS) entry which is preliminary data.</text>
</comment>
<evidence type="ECO:0000313" key="2">
    <source>
        <dbReference type="Proteomes" id="UP001199795"/>
    </source>
</evidence>
<sequence>MRKSTLVTFLIIFFISVNIYSQDKTFAIKFGYGISNAYAPNGELLLYTDGSAGQGNDSFEYTSGFQVGVSKLLFLKSEENYLSINAQYVTNGYKDNLYTIDLDYIELDATIINEFGRNYDFFVGIGGGPAYLVNHSEEIDVKNNLDLRINLMLGYKISETLKLYFQGKAGWIGLSKDNKIKSYMITFNTEFMLF</sequence>
<gene>
    <name evidence="1" type="ORF">L3X37_08020</name>
</gene>
<evidence type="ECO:0008006" key="3">
    <source>
        <dbReference type="Google" id="ProtNLM"/>
    </source>
</evidence>
<accession>A0AAE3ENV1</accession>
<keyword evidence="2" id="KW-1185">Reference proteome</keyword>
<reference evidence="1" key="1">
    <citation type="submission" date="2022-01" db="EMBL/GenBank/DDBJ databases">
        <title>Draft genome sequence of Sabulilitoribacter arenilitoris KCTC 52401.</title>
        <authorList>
            <person name="Oh J.-S."/>
        </authorList>
    </citation>
    <scope>NUCLEOTIDE SEQUENCE</scope>
    <source>
        <strain evidence="1">HMF6543</strain>
    </source>
</reference>
<organism evidence="1 2">
    <name type="scientific">Wocania arenilitoris</name>
    <dbReference type="NCBI Taxonomy" id="2044858"/>
    <lineage>
        <taxon>Bacteria</taxon>
        <taxon>Pseudomonadati</taxon>
        <taxon>Bacteroidota</taxon>
        <taxon>Flavobacteriia</taxon>
        <taxon>Flavobacteriales</taxon>
        <taxon>Flavobacteriaceae</taxon>
        <taxon>Wocania</taxon>
    </lineage>
</organism>